<evidence type="ECO:0000259" key="3">
    <source>
        <dbReference type="PROSITE" id="PS51165"/>
    </source>
</evidence>
<keyword evidence="5" id="KW-1185">Reference proteome</keyword>
<feature type="domain" description="THUMP" evidence="3">
    <location>
        <begin position="195"/>
        <end position="301"/>
    </location>
</feature>
<dbReference type="EMBL" id="JANBPY010000959">
    <property type="protein sequence ID" value="KAJ1962469.1"/>
    <property type="molecule type" value="Genomic_DNA"/>
</dbReference>
<evidence type="ECO:0000256" key="1">
    <source>
        <dbReference type="PROSITE-ProRule" id="PRU00529"/>
    </source>
</evidence>
<dbReference type="FunFam" id="3.30.2300.10:FF:000001">
    <property type="entry name" value="THUMP domain-containing protein 1"/>
    <property type="match status" value="1"/>
</dbReference>
<organism evidence="4 5">
    <name type="scientific">Dispira parvispora</name>
    <dbReference type="NCBI Taxonomy" id="1520584"/>
    <lineage>
        <taxon>Eukaryota</taxon>
        <taxon>Fungi</taxon>
        <taxon>Fungi incertae sedis</taxon>
        <taxon>Zoopagomycota</taxon>
        <taxon>Kickxellomycotina</taxon>
        <taxon>Dimargaritomycetes</taxon>
        <taxon>Dimargaritales</taxon>
        <taxon>Dimargaritaceae</taxon>
        <taxon>Dispira</taxon>
    </lineage>
</organism>
<feature type="region of interest" description="Disordered" evidence="2">
    <location>
        <begin position="1"/>
        <end position="55"/>
    </location>
</feature>
<dbReference type="Pfam" id="PF02926">
    <property type="entry name" value="THUMP"/>
    <property type="match status" value="1"/>
</dbReference>
<accession>A0A9W8AQR3</accession>
<dbReference type="CDD" id="cd11717">
    <property type="entry name" value="THUMP_THUMPD1_like"/>
    <property type="match status" value="1"/>
</dbReference>
<keyword evidence="1" id="KW-0694">RNA-binding</keyword>
<feature type="compositionally biased region" description="Polar residues" evidence="2">
    <location>
        <begin position="1"/>
        <end position="15"/>
    </location>
</feature>
<feature type="region of interest" description="Disordered" evidence="2">
    <location>
        <begin position="103"/>
        <end position="140"/>
    </location>
</feature>
<sequence length="331" mass="37501">MKRSNPSNEKSNPGSHTKEDRKKRQRKYIIVKQAQNERSKSQGGSQGRSSNHRFDIEPGVQGILVTCTRHKESRCIREVEAMLESYIEILYPEVWEQAQQGTLPAVPAPTTGGEKDLDDDDGNTKNNDSENKESTTKPTAQLSIEDQMARELALLKQHRSNSLVTPLHTMTDCLVFFKISPHIDPNVLVPHIVKDLAETKKRVTRFTNRLLPVTRTCYANPHDIAALAKTLLAPIFHQEASPASTFAIIPKIRNNQRVERMSLIHTIAEVVGPNHTVDLENPRYFILVDVLKSICFMSVVEDYYRYRKFNLYTIGDSNSHSPASTQSPKKE</sequence>
<dbReference type="Proteomes" id="UP001150925">
    <property type="component" value="Unassembled WGS sequence"/>
</dbReference>
<proteinExistence type="predicted"/>
<dbReference type="GO" id="GO:0003723">
    <property type="term" value="F:RNA binding"/>
    <property type="evidence" value="ECO:0007669"/>
    <property type="project" value="UniProtKB-UniRule"/>
</dbReference>
<gene>
    <name evidence="4" type="ORF">IWQ62_003519</name>
</gene>
<dbReference type="SMART" id="SM00981">
    <property type="entry name" value="THUMP"/>
    <property type="match status" value="1"/>
</dbReference>
<name>A0A9W8AQR3_9FUNG</name>
<dbReference type="SUPFAM" id="SSF143437">
    <property type="entry name" value="THUMP domain-like"/>
    <property type="match status" value="1"/>
</dbReference>
<protein>
    <recommendedName>
        <fullName evidence="3">THUMP domain-containing protein</fullName>
    </recommendedName>
</protein>
<dbReference type="AlphaFoldDB" id="A0A9W8AQR3"/>
<dbReference type="OrthoDB" id="367221at2759"/>
<evidence type="ECO:0000313" key="4">
    <source>
        <dbReference type="EMBL" id="KAJ1962469.1"/>
    </source>
</evidence>
<comment type="caution">
    <text evidence="4">The sequence shown here is derived from an EMBL/GenBank/DDBJ whole genome shotgun (WGS) entry which is preliminary data.</text>
</comment>
<reference evidence="4" key="1">
    <citation type="submission" date="2022-07" db="EMBL/GenBank/DDBJ databases">
        <title>Phylogenomic reconstructions and comparative analyses of Kickxellomycotina fungi.</title>
        <authorList>
            <person name="Reynolds N.K."/>
            <person name="Stajich J.E."/>
            <person name="Barry K."/>
            <person name="Grigoriev I.V."/>
            <person name="Crous P."/>
            <person name="Smith M.E."/>
        </authorList>
    </citation>
    <scope>NUCLEOTIDE SEQUENCE</scope>
    <source>
        <strain evidence="4">RSA 1196</strain>
    </source>
</reference>
<dbReference type="PANTHER" id="PTHR13452">
    <property type="entry name" value="THUMP DOMAIN CONTAINING PROTEIN 1-RELATED"/>
    <property type="match status" value="1"/>
</dbReference>
<dbReference type="InterPro" id="IPR004114">
    <property type="entry name" value="THUMP_dom"/>
</dbReference>
<dbReference type="GO" id="GO:0006400">
    <property type="term" value="P:tRNA modification"/>
    <property type="evidence" value="ECO:0007669"/>
    <property type="project" value="InterPro"/>
</dbReference>
<evidence type="ECO:0000256" key="2">
    <source>
        <dbReference type="SAM" id="MobiDB-lite"/>
    </source>
</evidence>
<dbReference type="InterPro" id="IPR040183">
    <property type="entry name" value="THUMPD1-like"/>
</dbReference>
<dbReference type="PROSITE" id="PS51165">
    <property type="entry name" value="THUMP"/>
    <property type="match status" value="1"/>
</dbReference>
<dbReference type="Gene3D" id="3.30.2300.10">
    <property type="entry name" value="THUMP superfamily"/>
    <property type="match status" value="1"/>
</dbReference>
<evidence type="ECO:0000313" key="5">
    <source>
        <dbReference type="Proteomes" id="UP001150925"/>
    </source>
</evidence>
<dbReference type="PANTHER" id="PTHR13452:SF10">
    <property type="entry name" value="THUMP DOMAIN-CONTAINING PROTEIN 1"/>
    <property type="match status" value="1"/>
</dbReference>